<keyword evidence="2" id="KW-0863">Zinc-finger</keyword>
<evidence type="ECO:0000256" key="4">
    <source>
        <dbReference type="SAM" id="MobiDB-lite"/>
    </source>
</evidence>
<sequence>MSDVWTYYEKAGTDKAKCKLCKKQIKSGLYSRSLDNSKSKHPIEFKRLKPNPTSEKKEKSKGNDHYRRIVIPKMAEKTRAGIKEGIGSSFFAITSDGWSNPLRLPHLQS</sequence>
<dbReference type="WBParaSite" id="MhA1_Contig381.frz3.gene3">
    <property type="protein sequence ID" value="MhA1_Contig381.frz3.gene3"/>
    <property type="gene ID" value="MhA1_Contig381.frz3.gene3"/>
</dbReference>
<organism evidence="6 7">
    <name type="scientific">Meloidogyne hapla</name>
    <name type="common">Root-knot nematode worm</name>
    <dbReference type="NCBI Taxonomy" id="6305"/>
    <lineage>
        <taxon>Eukaryota</taxon>
        <taxon>Metazoa</taxon>
        <taxon>Ecdysozoa</taxon>
        <taxon>Nematoda</taxon>
        <taxon>Chromadorea</taxon>
        <taxon>Rhabditida</taxon>
        <taxon>Tylenchina</taxon>
        <taxon>Tylenchomorpha</taxon>
        <taxon>Tylenchoidea</taxon>
        <taxon>Meloidogynidae</taxon>
        <taxon>Meloidogyninae</taxon>
        <taxon>Meloidogyne</taxon>
    </lineage>
</organism>
<dbReference type="InterPro" id="IPR003656">
    <property type="entry name" value="Znf_BED"/>
</dbReference>
<feature type="compositionally biased region" description="Basic and acidic residues" evidence="4">
    <location>
        <begin position="54"/>
        <end position="66"/>
    </location>
</feature>
<evidence type="ECO:0000313" key="7">
    <source>
        <dbReference type="WBParaSite" id="MhA1_Contig381.frz3.gene3"/>
    </source>
</evidence>
<evidence type="ECO:0000256" key="2">
    <source>
        <dbReference type="ARBA" id="ARBA00022771"/>
    </source>
</evidence>
<keyword evidence="3" id="KW-0862">Zinc</keyword>
<feature type="compositionally biased region" description="Basic and acidic residues" evidence="4">
    <location>
        <begin position="35"/>
        <end position="47"/>
    </location>
</feature>
<keyword evidence="1" id="KW-0479">Metal-binding</keyword>
<dbReference type="GO" id="GO:0003677">
    <property type="term" value="F:DNA binding"/>
    <property type="evidence" value="ECO:0007669"/>
    <property type="project" value="InterPro"/>
</dbReference>
<evidence type="ECO:0000256" key="3">
    <source>
        <dbReference type="ARBA" id="ARBA00022833"/>
    </source>
</evidence>
<dbReference type="AlphaFoldDB" id="A0A1I8BPE9"/>
<accession>A0A1I8BPE9</accession>
<reference evidence="7" key="1">
    <citation type="submission" date="2016-11" db="UniProtKB">
        <authorList>
            <consortium name="WormBaseParasite"/>
        </authorList>
    </citation>
    <scope>IDENTIFICATION</scope>
</reference>
<name>A0A1I8BPE9_MELHA</name>
<dbReference type="GO" id="GO:0008270">
    <property type="term" value="F:zinc ion binding"/>
    <property type="evidence" value="ECO:0007669"/>
    <property type="project" value="UniProtKB-KW"/>
</dbReference>
<dbReference type="Pfam" id="PF02892">
    <property type="entry name" value="zf-BED"/>
    <property type="match status" value="1"/>
</dbReference>
<feature type="region of interest" description="Disordered" evidence="4">
    <location>
        <begin position="32"/>
        <end position="66"/>
    </location>
</feature>
<evidence type="ECO:0000256" key="1">
    <source>
        <dbReference type="ARBA" id="ARBA00022723"/>
    </source>
</evidence>
<dbReference type="Proteomes" id="UP000095281">
    <property type="component" value="Unplaced"/>
</dbReference>
<keyword evidence="6" id="KW-1185">Reference proteome</keyword>
<proteinExistence type="predicted"/>
<feature type="domain" description="BED-type" evidence="5">
    <location>
        <begin position="2"/>
        <end position="28"/>
    </location>
</feature>
<protein>
    <submittedName>
        <fullName evidence="7">BED-type domain-containing protein</fullName>
    </submittedName>
</protein>
<evidence type="ECO:0000259" key="5">
    <source>
        <dbReference type="Pfam" id="PF02892"/>
    </source>
</evidence>
<evidence type="ECO:0000313" key="6">
    <source>
        <dbReference type="Proteomes" id="UP000095281"/>
    </source>
</evidence>